<reference evidence="1" key="1">
    <citation type="submission" date="2019-09" db="EMBL/GenBank/DDBJ databases">
        <title>Draft genome information of white flower Hibiscus syriacus.</title>
        <authorList>
            <person name="Kim Y.-M."/>
        </authorList>
    </citation>
    <scope>NUCLEOTIDE SEQUENCE [LARGE SCALE GENOMIC DNA]</scope>
    <source>
        <strain evidence="1">YM2019G1</strain>
    </source>
</reference>
<dbReference type="PANTHER" id="PTHR33108">
    <property type="entry name" value="OS01G0745000 PROTEIN"/>
    <property type="match status" value="1"/>
</dbReference>
<protein>
    <submittedName>
        <fullName evidence="1">GDSL esterase/lipase</fullName>
    </submittedName>
</protein>
<evidence type="ECO:0000313" key="2">
    <source>
        <dbReference type="Proteomes" id="UP000436088"/>
    </source>
</evidence>
<name>A0A6A2ZPB4_HIBSY</name>
<dbReference type="AlphaFoldDB" id="A0A6A2ZPB4"/>
<gene>
    <name evidence="1" type="ORF">F3Y22_tig00110796pilonHSYRG00041</name>
</gene>
<dbReference type="Proteomes" id="UP000436088">
    <property type="component" value="Unassembled WGS sequence"/>
</dbReference>
<accession>A0A6A2ZPB4</accession>
<keyword evidence="2" id="KW-1185">Reference proteome</keyword>
<dbReference type="Pfam" id="PF07911">
    <property type="entry name" value="DUF1677"/>
    <property type="match status" value="1"/>
</dbReference>
<dbReference type="InterPro" id="IPR012876">
    <property type="entry name" value="DUF1677_pln"/>
</dbReference>
<dbReference type="PANTHER" id="PTHR33108:SF14">
    <property type="entry name" value="OS01G0745000 PROTEIN"/>
    <property type="match status" value="1"/>
</dbReference>
<sequence>MAMHGLPKFHAFFLKNNDRRRLRKVVSDVSWEIGKYIDTALESSSSTSTILEEDEVVVKQAECECCGLKEDCTADYIARVKGRHCGRWVCGLCYEAVKERLNGAPPTAAAAMEKAVSSHREFCQNFNSTTRLNPKLSLTCAMRDIAKRSHETRRSSTSLVASKIGRSTSCVPKIDLNKHSLV</sequence>
<evidence type="ECO:0000313" key="1">
    <source>
        <dbReference type="EMBL" id="KAE8693633.1"/>
    </source>
</evidence>
<dbReference type="EMBL" id="VEPZ02001115">
    <property type="protein sequence ID" value="KAE8693633.1"/>
    <property type="molecule type" value="Genomic_DNA"/>
</dbReference>
<organism evidence="1 2">
    <name type="scientific">Hibiscus syriacus</name>
    <name type="common">Rose of Sharon</name>
    <dbReference type="NCBI Taxonomy" id="106335"/>
    <lineage>
        <taxon>Eukaryota</taxon>
        <taxon>Viridiplantae</taxon>
        <taxon>Streptophyta</taxon>
        <taxon>Embryophyta</taxon>
        <taxon>Tracheophyta</taxon>
        <taxon>Spermatophyta</taxon>
        <taxon>Magnoliopsida</taxon>
        <taxon>eudicotyledons</taxon>
        <taxon>Gunneridae</taxon>
        <taxon>Pentapetalae</taxon>
        <taxon>rosids</taxon>
        <taxon>malvids</taxon>
        <taxon>Malvales</taxon>
        <taxon>Malvaceae</taxon>
        <taxon>Malvoideae</taxon>
        <taxon>Hibiscus</taxon>
    </lineage>
</organism>
<comment type="caution">
    <text evidence="1">The sequence shown here is derived from an EMBL/GenBank/DDBJ whole genome shotgun (WGS) entry which is preliminary data.</text>
</comment>
<proteinExistence type="predicted"/>